<feature type="domain" description="DUF7605" evidence="3">
    <location>
        <begin position="620"/>
        <end position="749"/>
    </location>
</feature>
<sequence length="839" mass="95546">MPNPVMRQHGEGSGSSSLLQAPLPTRPAPGASSATNENNDRNIRNAMQEGREISGTLADLLSQSSLADNRESNIHQVLSLAEELRNYQSPVEFTIGLVGDSGVGKSSLINSLLDREGLAKTSGNGRATTSVVTEYRKKRDTDNVDYTVEIERLGNREMDDLLRQSVLDYRRYHLRDQSDAEESESAEVEQLRLKAKLAWDTLTAVFSDRDECTEVRFQNAGIPTEEITRMVLGWKDRIIWPAAFNASTAVLTVDNAPDCADRIEEIMGEWMWPFIKVARIYLDTEVLHNGIVLVDLPGFRDVNSARVRVAEIRLYQCDEIFIVTGIGRAATNQGVEDLVVRQLGKNFNGLKRSQGVAIICTKSEDLGEPSDILRDVQHTNEFNPERMTSLQHQIEEAREEGEPWEDLAAMYEPRTLILWFMLTGDRRKGLFMSARNEHVKRHLQRHYAAQRRIRTISVFCVSNTLYNRATNERIRISESIRNRRRSFNIDDRNSAAEKKLQSSGIPELQNFVKRIPSESQVKETRHFLETRLLTLLEKTNMWLSASVPEMAASQPAAPGFVQELQSDLKTKFDTSVEKSHAELNHAKTQMLQRPLSPTPFRFTTSERSLQLRGGKEYVSKILVSTFRAFWNQDGAHATANKSWTNWNEEIIKAMVDDIQPTEELFRTESEKIFKTLSESTDQGLSALPLRLGEHRGVNNFTDTFPRRQRSLEYEIETVTDWFFDELQTIFHDLLRTHGTSYVMHCMKPIGDRNNPKLFKVIRDLFIAAMSALLDDTKDKFQEAVDKCYADIENDLELVRGEEAPPSNEEVLTGLLFDALDEAQRKREAVLREFEAGLRG</sequence>
<keyword evidence="5" id="KW-1185">Reference proteome</keyword>
<evidence type="ECO:0000256" key="1">
    <source>
        <dbReference type="SAM" id="MobiDB-lite"/>
    </source>
</evidence>
<dbReference type="EMBL" id="JAAMPI010001383">
    <property type="protein sequence ID" value="KAF4625419.1"/>
    <property type="molecule type" value="Genomic_DNA"/>
</dbReference>
<organism evidence="4 5">
    <name type="scientific">Cudoniella acicularis</name>
    <dbReference type="NCBI Taxonomy" id="354080"/>
    <lineage>
        <taxon>Eukaryota</taxon>
        <taxon>Fungi</taxon>
        <taxon>Dikarya</taxon>
        <taxon>Ascomycota</taxon>
        <taxon>Pezizomycotina</taxon>
        <taxon>Leotiomycetes</taxon>
        <taxon>Helotiales</taxon>
        <taxon>Tricladiaceae</taxon>
        <taxon>Cudoniella</taxon>
    </lineage>
</organism>
<dbReference type="OrthoDB" id="3598281at2759"/>
<evidence type="ECO:0008006" key="6">
    <source>
        <dbReference type="Google" id="ProtNLM"/>
    </source>
</evidence>
<dbReference type="InterPro" id="IPR045063">
    <property type="entry name" value="Dynamin_N"/>
</dbReference>
<evidence type="ECO:0000313" key="4">
    <source>
        <dbReference type="EMBL" id="KAF4625419.1"/>
    </source>
</evidence>
<dbReference type="PANTHER" id="PTHR36681:SF3">
    <property type="entry name" value="NUCLEAR GTPASE, GERMINAL CENTER-ASSOCIATED, TANDEM DUPLICATE 3"/>
    <property type="match status" value="1"/>
</dbReference>
<dbReference type="Proteomes" id="UP000566819">
    <property type="component" value="Unassembled WGS sequence"/>
</dbReference>
<feature type="region of interest" description="Disordered" evidence="1">
    <location>
        <begin position="1"/>
        <end position="40"/>
    </location>
</feature>
<evidence type="ECO:0000259" key="3">
    <source>
        <dbReference type="Pfam" id="PF24564"/>
    </source>
</evidence>
<proteinExistence type="predicted"/>
<dbReference type="Gene3D" id="3.40.50.300">
    <property type="entry name" value="P-loop containing nucleotide triphosphate hydrolases"/>
    <property type="match status" value="2"/>
</dbReference>
<reference evidence="4 5" key="1">
    <citation type="submission" date="2020-03" db="EMBL/GenBank/DDBJ databases">
        <title>Draft Genome Sequence of Cudoniella acicularis.</title>
        <authorList>
            <person name="Buettner E."/>
            <person name="Kellner H."/>
        </authorList>
    </citation>
    <scope>NUCLEOTIDE SEQUENCE [LARGE SCALE GENOMIC DNA]</scope>
    <source>
        <strain evidence="4 5">DSM 108380</strain>
    </source>
</reference>
<dbReference type="PANTHER" id="PTHR36681">
    <property type="entry name" value="NUCLEAR GTPASE, GERMINAL CENTER-ASSOCIATED, TANDEM DUPLICATE 3"/>
    <property type="match status" value="1"/>
</dbReference>
<name>A0A8H4RAY2_9HELO</name>
<dbReference type="InterPro" id="IPR056024">
    <property type="entry name" value="DUF7605"/>
</dbReference>
<dbReference type="AlphaFoldDB" id="A0A8H4RAY2"/>
<feature type="domain" description="Dynamin N-terminal" evidence="2">
    <location>
        <begin position="95"/>
        <end position="338"/>
    </location>
</feature>
<evidence type="ECO:0000313" key="5">
    <source>
        <dbReference type="Proteomes" id="UP000566819"/>
    </source>
</evidence>
<dbReference type="Pfam" id="PF24564">
    <property type="entry name" value="DUF7605"/>
    <property type="match status" value="1"/>
</dbReference>
<accession>A0A8H4RAY2</accession>
<comment type="caution">
    <text evidence="4">The sequence shown here is derived from an EMBL/GenBank/DDBJ whole genome shotgun (WGS) entry which is preliminary data.</text>
</comment>
<dbReference type="InterPro" id="IPR027417">
    <property type="entry name" value="P-loop_NTPase"/>
</dbReference>
<evidence type="ECO:0000259" key="2">
    <source>
        <dbReference type="Pfam" id="PF00350"/>
    </source>
</evidence>
<dbReference type="SUPFAM" id="SSF52540">
    <property type="entry name" value="P-loop containing nucleoside triphosphate hydrolases"/>
    <property type="match status" value="1"/>
</dbReference>
<protein>
    <recommendedName>
        <fullName evidence="6">G domain-containing protein</fullName>
    </recommendedName>
</protein>
<gene>
    <name evidence="4" type="ORF">G7Y89_g12745</name>
</gene>
<dbReference type="Pfam" id="PF00350">
    <property type="entry name" value="Dynamin_N"/>
    <property type="match status" value="1"/>
</dbReference>